<dbReference type="GO" id="GO:0003677">
    <property type="term" value="F:DNA binding"/>
    <property type="evidence" value="ECO:0007669"/>
    <property type="project" value="UniProtKB-KW"/>
</dbReference>
<evidence type="ECO:0000256" key="2">
    <source>
        <dbReference type="ARBA" id="ARBA00023015"/>
    </source>
</evidence>
<evidence type="ECO:0000313" key="6">
    <source>
        <dbReference type="EMBL" id="POH64780.1"/>
    </source>
</evidence>
<organism evidence="6 7">
    <name type="scientific">Cryobacterium zongtaii</name>
    <dbReference type="NCBI Taxonomy" id="1259217"/>
    <lineage>
        <taxon>Bacteria</taxon>
        <taxon>Bacillati</taxon>
        <taxon>Actinomycetota</taxon>
        <taxon>Actinomycetes</taxon>
        <taxon>Micrococcales</taxon>
        <taxon>Microbacteriaceae</taxon>
        <taxon>Cryobacterium</taxon>
    </lineage>
</organism>
<comment type="similarity">
    <text evidence="1">Belongs to the LysR transcriptional regulatory family.</text>
</comment>
<dbReference type="GO" id="GO:0003700">
    <property type="term" value="F:DNA-binding transcription factor activity"/>
    <property type="evidence" value="ECO:0007669"/>
    <property type="project" value="InterPro"/>
</dbReference>
<reference evidence="6 7" key="1">
    <citation type="submission" date="2018-01" db="EMBL/GenBank/DDBJ databases">
        <title>Cryobacterium sp. nov., from glaciers in China.</title>
        <authorList>
            <person name="Liu Q."/>
            <person name="Xin Y.-H."/>
        </authorList>
    </citation>
    <scope>NUCLEOTIDE SEQUENCE [LARGE SCALE GENOMIC DNA]</scope>
    <source>
        <strain evidence="6 7">TMN-42</strain>
    </source>
</reference>
<dbReference type="InterPro" id="IPR036388">
    <property type="entry name" value="WH-like_DNA-bd_sf"/>
</dbReference>
<dbReference type="PROSITE" id="PS50931">
    <property type="entry name" value="HTH_LYSR"/>
    <property type="match status" value="1"/>
</dbReference>
<keyword evidence="2" id="KW-0805">Transcription regulation</keyword>
<dbReference type="EMBL" id="PPXD01000018">
    <property type="protein sequence ID" value="POH64780.1"/>
    <property type="molecule type" value="Genomic_DNA"/>
</dbReference>
<accession>A0A2S3ZE64</accession>
<dbReference type="CDD" id="cd05466">
    <property type="entry name" value="PBP2_LTTR_substrate"/>
    <property type="match status" value="1"/>
</dbReference>
<evidence type="ECO:0000256" key="1">
    <source>
        <dbReference type="ARBA" id="ARBA00009437"/>
    </source>
</evidence>
<dbReference type="Gene3D" id="1.10.10.10">
    <property type="entry name" value="Winged helix-like DNA-binding domain superfamily/Winged helix DNA-binding domain"/>
    <property type="match status" value="1"/>
</dbReference>
<feature type="domain" description="HTH lysR-type" evidence="5">
    <location>
        <begin position="1"/>
        <end position="58"/>
    </location>
</feature>
<evidence type="ECO:0000313" key="7">
    <source>
        <dbReference type="Proteomes" id="UP000237340"/>
    </source>
</evidence>
<proteinExistence type="inferred from homology"/>
<sequence length="305" mass="32535">MELGQLRALRELGDRGSITAVAAALYVTPSSVSQQISALQRHSAAPLTYRDGRRTALTDAGRALAMAAIDVEVALERAQQAVARFQDDRLGAVSVAAFHSVGLAVFGALIAACGSPDQPDVRLSDFDVAQEEFPPLTADHDLVLAHRLVGSPSWPGSVRVEPLLYEPLDIAIRQDHPLAAKAAIQPADLQDEAWIAVHEGFPLKQALSVISGIGGSEARILHRINEFSVAAAVVEASGCIALMPRYTTNIRDHPDLVLRPLAHPGLGRHIDCLARPETLERNNAKAVLSQVRAIATALTQRPPGV</sequence>
<dbReference type="SUPFAM" id="SSF46785">
    <property type="entry name" value="Winged helix' DNA-binding domain"/>
    <property type="match status" value="1"/>
</dbReference>
<dbReference type="AlphaFoldDB" id="A0A2S3ZE64"/>
<keyword evidence="7" id="KW-1185">Reference proteome</keyword>
<keyword evidence="4" id="KW-0804">Transcription</keyword>
<dbReference type="RefSeq" id="WP_103460730.1">
    <property type="nucleotide sequence ID" value="NZ_PPXD01000018.1"/>
</dbReference>
<protein>
    <submittedName>
        <fullName evidence="6">LysR family transcriptional regulator</fullName>
    </submittedName>
</protein>
<dbReference type="PANTHER" id="PTHR30346:SF29">
    <property type="entry name" value="LYSR SUBSTRATE-BINDING"/>
    <property type="match status" value="1"/>
</dbReference>
<dbReference type="GO" id="GO:0032993">
    <property type="term" value="C:protein-DNA complex"/>
    <property type="evidence" value="ECO:0007669"/>
    <property type="project" value="TreeGrafter"/>
</dbReference>
<dbReference type="InterPro" id="IPR036390">
    <property type="entry name" value="WH_DNA-bd_sf"/>
</dbReference>
<dbReference type="InterPro" id="IPR005119">
    <property type="entry name" value="LysR_subst-bd"/>
</dbReference>
<dbReference type="Proteomes" id="UP000237340">
    <property type="component" value="Unassembled WGS sequence"/>
</dbReference>
<dbReference type="SUPFAM" id="SSF53850">
    <property type="entry name" value="Periplasmic binding protein-like II"/>
    <property type="match status" value="1"/>
</dbReference>
<dbReference type="PANTHER" id="PTHR30346">
    <property type="entry name" value="TRANSCRIPTIONAL DUAL REGULATOR HCAR-RELATED"/>
    <property type="match status" value="1"/>
</dbReference>
<comment type="caution">
    <text evidence="6">The sequence shown here is derived from an EMBL/GenBank/DDBJ whole genome shotgun (WGS) entry which is preliminary data.</text>
</comment>
<dbReference type="InterPro" id="IPR000847">
    <property type="entry name" value="LysR_HTH_N"/>
</dbReference>
<evidence type="ECO:0000256" key="4">
    <source>
        <dbReference type="ARBA" id="ARBA00023163"/>
    </source>
</evidence>
<dbReference type="Pfam" id="PF00126">
    <property type="entry name" value="HTH_1"/>
    <property type="match status" value="1"/>
</dbReference>
<evidence type="ECO:0000259" key="5">
    <source>
        <dbReference type="PROSITE" id="PS50931"/>
    </source>
</evidence>
<keyword evidence="3" id="KW-0238">DNA-binding</keyword>
<dbReference type="Gene3D" id="3.40.190.10">
    <property type="entry name" value="Periplasmic binding protein-like II"/>
    <property type="match status" value="2"/>
</dbReference>
<name>A0A2S3ZE64_9MICO</name>
<gene>
    <name evidence="6" type="ORF">C3B61_11480</name>
</gene>
<dbReference type="Pfam" id="PF03466">
    <property type="entry name" value="LysR_substrate"/>
    <property type="match status" value="1"/>
</dbReference>
<evidence type="ECO:0000256" key="3">
    <source>
        <dbReference type="ARBA" id="ARBA00023125"/>
    </source>
</evidence>